<accession>A5B4Y1</accession>
<dbReference type="EMBL" id="AM446709">
    <property type="protein sequence ID" value="CAN72014.1"/>
    <property type="molecule type" value="Genomic_DNA"/>
</dbReference>
<dbReference type="AlphaFoldDB" id="A5B4Y1"/>
<name>A5B4Y1_VITVI</name>
<proteinExistence type="predicted"/>
<gene>
    <name evidence="1" type="ORF">VITISV_012891</name>
</gene>
<evidence type="ECO:0000313" key="1">
    <source>
        <dbReference type="EMBL" id="CAN72014.1"/>
    </source>
</evidence>
<sequence>MAWMQSHGNFSHLEEMMMEASNVEDAIGGTGGVVGGTVEVASGIGGVGASGIDSVGSSSCYACSACGGTGGAGMGEAPRGAKYPANCVHLSRVNRFRQWW</sequence>
<organism evidence="1">
    <name type="scientific">Vitis vinifera</name>
    <name type="common">Grape</name>
    <dbReference type="NCBI Taxonomy" id="29760"/>
    <lineage>
        <taxon>Eukaryota</taxon>
        <taxon>Viridiplantae</taxon>
        <taxon>Streptophyta</taxon>
        <taxon>Embryophyta</taxon>
        <taxon>Tracheophyta</taxon>
        <taxon>Spermatophyta</taxon>
        <taxon>Magnoliopsida</taxon>
        <taxon>eudicotyledons</taxon>
        <taxon>Gunneridae</taxon>
        <taxon>Pentapetalae</taxon>
        <taxon>rosids</taxon>
        <taxon>Vitales</taxon>
        <taxon>Vitaceae</taxon>
        <taxon>Viteae</taxon>
        <taxon>Vitis</taxon>
    </lineage>
</organism>
<reference evidence="1" key="1">
    <citation type="journal article" date="2007" name="PLoS ONE">
        <title>The first genome sequence of an elite grapevine cultivar (Pinot noir Vitis vinifera L.): coping with a highly heterozygous genome.</title>
        <authorList>
            <person name="Velasco R."/>
            <person name="Zharkikh A."/>
            <person name="Troggio M."/>
            <person name="Cartwright D.A."/>
            <person name="Cestaro A."/>
            <person name="Pruss D."/>
            <person name="Pindo M."/>
            <person name="FitzGerald L.M."/>
            <person name="Vezzulli S."/>
            <person name="Reid J."/>
            <person name="Malacarne G."/>
            <person name="Iliev D."/>
            <person name="Coppola G."/>
            <person name="Wardell B."/>
            <person name="Micheletti D."/>
            <person name="Macalma T."/>
            <person name="Facci M."/>
            <person name="Mitchell J.T."/>
            <person name="Perazzolli M."/>
            <person name="Eldredge G."/>
            <person name="Gatto P."/>
            <person name="Oyzerski R."/>
            <person name="Moretto M."/>
            <person name="Gutin N."/>
            <person name="Stefanini M."/>
            <person name="Chen Y."/>
            <person name="Segala C."/>
            <person name="Davenport C."/>
            <person name="Dematte L."/>
            <person name="Mraz A."/>
            <person name="Battilana J."/>
            <person name="Stormo K."/>
            <person name="Costa F."/>
            <person name="Tao Q."/>
            <person name="Si-Ammour A."/>
            <person name="Harkins T."/>
            <person name="Lackey A."/>
            <person name="Perbost C."/>
            <person name="Taillon B."/>
            <person name="Stella A."/>
            <person name="Solovyev V."/>
            <person name="Fawcett J.A."/>
            <person name="Sterck L."/>
            <person name="Vandepoele K."/>
            <person name="Grando S.M."/>
            <person name="Toppo S."/>
            <person name="Moser C."/>
            <person name="Lanchbury J."/>
            <person name="Bogden R."/>
            <person name="Skolnick M."/>
            <person name="Sgaramella V."/>
            <person name="Bhatnagar S.K."/>
            <person name="Fontana P."/>
            <person name="Gutin A."/>
            <person name="Van de Peer Y."/>
            <person name="Salamini F."/>
            <person name="Viola R."/>
        </authorList>
    </citation>
    <scope>NUCLEOTIDE SEQUENCE</scope>
</reference>
<protein>
    <submittedName>
        <fullName evidence="1">Uncharacterized protein</fullName>
    </submittedName>
</protein>